<dbReference type="InterPro" id="IPR003126">
    <property type="entry name" value="Znf_UBR"/>
</dbReference>
<feature type="compositionally biased region" description="Basic and acidic residues" evidence="5">
    <location>
        <begin position="36"/>
        <end position="49"/>
    </location>
</feature>
<dbReference type="CDD" id="cd19677">
    <property type="entry name" value="UBR-box_UBR7"/>
    <property type="match status" value="1"/>
</dbReference>
<organism evidence="7 8">
    <name type="scientific">Caenorhabditis briggsae</name>
    <dbReference type="NCBI Taxonomy" id="6238"/>
    <lineage>
        <taxon>Eukaryota</taxon>
        <taxon>Metazoa</taxon>
        <taxon>Ecdysozoa</taxon>
        <taxon>Nematoda</taxon>
        <taxon>Chromadorea</taxon>
        <taxon>Rhabditida</taxon>
        <taxon>Rhabditina</taxon>
        <taxon>Rhabditomorpha</taxon>
        <taxon>Rhabditoidea</taxon>
        <taxon>Rhabditidae</taxon>
        <taxon>Peloderinae</taxon>
        <taxon>Caenorhabditis</taxon>
    </lineage>
</organism>
<dbReference type="InterPro" id="IPR040204">
    <property type="entry name" value="UBR7"/>
</dbReference>
<feature type="region of interest" description="Disordered" evidence="5">
    <location>
        <begin position="1"/>
        <end position="61"/>
    </location>
</feature>
<accession>A0AAE9IY88</accession>
<sequence length="384" mass="43631">MKILTRSADPELQERSLRTSRFLLNSYRKQPTEASGKIEMENNGEKKSDPIPAATSEPMTSPTSEQIVAPFAESIAADGEQILEVKESVTVEEVLESLQEMQETADLLFGAQDPNVCTFPEGYKPRQTVFACITCTPAPQMAGVCYGCSLNCHDGHDIVELYTKRKFRCDCGNPKFGSEKKCTLYEEKPKENEFNVYNHNYHGKFCTCDAYYPDDAHGFELYQCEICEDWYHDSHTPSKSIRYETEHEPEEKEPAAAICAGCVKKIPFVAHIPEGKDVFCHSKMTLEQLIVPEELANMSIMVSHFRERLCKCSGCTRVYDLADCEFLLDDEDDMATFEDEARKKVASEQKTEGEEMRELVKEVGMDGARVFYEGLNEFKRKGRH</sequence>
<keyword evidence="3" id="KW-0862">Zinc</keyword>
<reference evidence="7 8" key="1">
    <citation type="submission" date="2022-05" db="EMBL/GenBank/DDBJ databases">
        <title>Chromosome-level reference genomes for two strains of Caenorhabditis briggsae: an improved platform for comparative genomics.</title>
        <authorList>
            <person name="Stevens L."/>
            <person name="Andersen E.C."/>
        </authorList>
    </citation>
    <scope>NUCLEOTIDE SEQUENCE [LARGE SCALE GENOMIC DNA]</scope>
    <source>
        <strain evidence="7">QX1410_ONT</strain>
        <tissue evidence="7">Whole-organism</tissue>
    </source>
</reference>
<gene>
    <name evidence="7" type="ORF">L3Y34_014982</name>
</gene>
<name>A0AAE9IY88_CAEBR</name>
<keyword evidence="1" id="KW-0479">Metal-binding</keyword>
<protein>
    <recommendedName>
        <fullName evidence="6">UBR-type domain-containing protein</fullName>
    </recommendedName>
</protein>
<dbReference type="PANTHER" id="PTHR13513:SF9">
    <property type="entry name" value="E3 UBIQUITIN-PROTEIN LIGASE UBR7-RELATED"/>
    <property type="match status" value="1"/>
</dbReference>
<dbReference type="AlphaFoldDB" id="A0AAE9IY88"/>
<feature type="zinc finger region" description="UBR-type" evidence="4">
    <location>
        <begin position="115"/>
        <end position="187"/>
    </location>
</feature>
<feature type="domain" description="UBR-type" evidence="6">
    <location>
        <begin position="115"/>
        <end position="187"/>
    </location>
</feature>
<dbReference type="GO" id="GO:0061630">
    <property type="term" value="F:ubiquitin protein ligase activity"/>
    <property type="evidence" value="ECO:0007669"/>
    <property type="project" value="InterPro"/>
</dbReference>
<evidence type="ECO:0000259" key="6">
    <source>
        <dbReference type="PROSITE" id="PS51157"/>
    </source>
</evidence>
<feature type="compositionally biased region" description="Basic and acidic residues" evidence="5">
    <location>
        <begin position="8"/>
        <end position="17"/>
    </location>
</feature>
<proteinExistence type="predicted"/>
<dbReference type="EMBL" id="CP090891">
    <property type="protein sequence ID" value="ULU11167.1"/>
    <property type="molecule type" value="Genomic_DNA"/>
</dbReference>
<evidence type="ECO:0000256" key="1">
    <source>
        <dbReference type="ARBA" id="ARBA00022723"/>
    </source>
</evidence>
<dbReference type="GO" id="GO:0008270">
    <property type="term" value="F:zinc ion binding"/>
    <property type="evidence" value="ECO:0007669"/>
    <property type="project" value="UniProtKB-KW"/>
</dbReference>
<dbReference type="Proteomes" id="UP000827892">
    <property type="component" value="Chromosome I"/>
</dbReference>
<dbReference type="CDD" id="cd15542">
    <property type="entry name" value="PHD_UBR7"/>
    <property type="match status" value="1"/>
</dbReference>
<evidence type="ECO:0000256" key="3">
    <source>
        <dbReference type="ARBA" id="ARBA00022833"/>
    </source>
</evidence>
<dbReference type="InterPro" id="IPR047506">
    <property type="entry name" value="UBR7-like_UBR-box"/>
</dbReference>
<evidence type="ECO:0000256" key="5">
    <source>
        <dbReference type="SAM" id="MobiDB-lite"/>
    </source>
</evidence>
<evidence type="ECO:0000313" key="8">
    <source>
        <dbReference type="Proteomes" id="UP000827892"/>
    </source>
</evidence>
<evidence type="ECO:0000256" key="4">
    <source>
        <dbReference type="PROSITE-ProRule" id="PRU00508"/>
    </source>
</evidence>
<evidence type="ECO:0000256" key="2">
    <source>
        <dbReference type="ARBA" id="ARBA00022771"/>
    </source>
</evidence>
<dbReference type="SMART" id="SM00396">
    <property type="entry name" value="ZnF_UBR1"/>
    <property type="match status" value="1"/>
</dbReference>
<dbReference type="PROSITE" id="PS51157">
    <property type="entry name" value="ZF_UBR"/>
    <property type="match status" value="1"/>
</dbReference>
<dbReference type="Pfam" id="PF02207">
    <property type="entry name" value="zf-UBR"/>
    <property type="match status" value="1"/>
</dbReference>
<evidence type="ECO:0000313" key="7">
    <source>
        <dbReference type="EMBL" id="ULU11167.1"/>
    </source>
</evidence>
<dbReference type="PANTHER" id="PTHR13513">
    <property type="entry name" value="E3 UBIQUITIN-PROTEIN LIGASE UBR7"/>
    <property type="match status" value="1"/>
</dbReference>
<keyword evidence="2" id="KW-0863">Zinc-finger</keyword>